<comment type="subunit">
    <text evidence="3">The complex is composed of two ATP-binding proteins (HrtA), two transmembrane proteins (HrtB) and a solute-binding protein.</text>
</comment>
<evidence type="ECO:0000256" key="1">
    <source>
        <dbReference type="ARBA" id="ARBA00004651"/>
    </source>
</evidence>
<organism evidence="14 15">
    <name type="scientific">Ruminiclostridium papyrosolvens DSM 2782</name>
    <dbReference type="NCBI Taxonomy" id="588581"/>
    <lineage>
        <taxon>Bacteria</taxon>
        <taxon>Bacillati</taxon>
        <taxon>Bacillota</taxon>
        <taxon>Clostridia</taxon>
        <taxon>Eubacteriales</taxon>
        <taxon>Oscillospiraceae</taxon>
        <taxon>Ruminiclostridium</taxon>
    </lineage>
</organism>
<dbReference type="eggNOG" id="COG0577">
    <property type="taxonomic scope" value="Bacteria"/>
</dbReference>
<gene>
    <name evidence="14" type="ORF">Cpap_2767</name>
</gene>
<dbReference type="Proteomes" id="UP000003860">
    <property type="component" value="Unassembled WGS sequence"/>
</dbReference>
<evidence type="ECO:0000256" key="7">
    <source>
        <dbReference type="ARBA" id="ARBA00022692"/>
    </source>
</evidence>
<accession>F1TBQ9</accession>
<dbReference type="InterPro" id="IPR003838">
    <property type="entry name" value="ABC3_permease_C"/>
</dbReference>
<dbReference type="RefSeq" id="WP_004618911.1">
    <property type="nucleotide sequence ID" value="NZ_CP119677.1"/>
</dbReference>
<evidence type="ECO:0000256" key="3">
    <source>
        <dbReference type="ARBA" id="ARBA00011131"/>
    </source>
</evidence>
<feature type="domain" description="MacB-like periplasmic core" evidence="13">
    <location>
        <begin position="21"/>
        <end position="189"/>
    </location>
</feature>
<feature type="transmembrane region" description="Helical" evidence="11">
    <location>
        <begin position="283"/>
        <end position="307"/>
    </location>
</feature>
<feature type="transmembrane region" description="Helical" evidence="11">
    <location>
        <begin position="242"/>
        <end position="262"/>
    </location>
</feature>
<reference evidence="14" key="2">
    <citation type="submission" date="2011-01" db="EMBL/GenBank/DDBJ databases">
        <title>The Non-contiguous Finished genome of Clostridium papyrosolvens.</title>
        <authorList>
            <person name="Lucas S."/>
            <person name="Copeland A."/>
            <person name="Lapidus A."/>
            <person name="Cheng J.-F."/>
            <person name="Goodwin L."/>
            <person name="Pitluck S."/>
            <person name="Misra M."/>
            <person name="Chertkov O."/>
            <person name="Detter J.C."/>
            <person name="Han C."/>
            <person name="Tapia R."/>
            <person name="Land M."/>
            <person name="Hauser L."/>
            <person name="Kyrpides N."/>
            <person name="Ivanova N."/>
            <person name="Pagani I."/>
            <person name="Mouttaki H."/>
            <person name="He Z."/>
            <person name="Zhou J."/>
            <person name="Hemme C.L."/>
            <person name="Woyke T."/>
        </authorList>
    </citation>
    <scope>NUCLEOTIDE SEQUENCE [LARGE SCALE GENOMIC DNA]</scope>
    <source>
        <strain evidence="14">DSM 2782</strain>
    </source>
</reference>
<evidence type="ECO:0000259" key="12">
    <source>
        <dbReference type="Pfam" id="PF02687"/>
    </source>
</evidence>
<keyword evidence="7 11" id="KW-0812">Transmembrane</keyword>
<evidence type="ECO:0000256" key="9">
    <source>
        <dbReference type="ARBA" id="ARBA00023136"/>
    </source>
</evidence>
<dbReference type="Pfam" id="PF12704">
    <property type="entry name" value="MacB_PCD"/>
    <property type="match status" value="1"/>
</dbReference>
<dbReference type="InterPro" id="IPR025857">
    <property type="entry name" value="MacB_PCD"/>
</dbReference>
<feature type="transmembrane region" description="Helical" evidence="11">
    <location>
        <begin position="15"/>
        <end position="35"/>
    </location>
</feature>
<dbReference type="EMBL" id="ACXX02000005">
    <property type="protein sequence ID" value="EGD48080.1"/>
    <property type="molecule type" value="Genomic_DNA"/>
</dbReference>
<evidence type="ECO:0000256" key="8">
    <source>
        <dbReference type="ARBA" id="ARBA00022989"/>
    </source>
</evidence>
<comment type="similarity">
    <text evidence="2">Belongs to the ABC-4 integral membrane protein family. HrtB subfamily.</text>
</comment>
<keyword evidence="6" id="KW-1003">Cell membrane</keyword>
<evidence type="ECO:0000256" key="5">
    <source>
        <dbReference type="ARBA" id="ARBA00022448"/>
    </source>
</evidence>
<evidence type="ECO:0000256" key="4">
    <source>
        <dbReference type="ARBA" id="ARBA00016962"/>
    </source>
</evidence>
<evidence type="ECO:0000313" key="15">
    <source>
        <dbReference type="Proteomes" id="UP000003860"/>
    </source>
</evidence>
<feature type="transmembrane region" description="Helical" evidence="11">
    <location>
        <begin position="327"/>
        <end position="346"/>
    </location>
</feature>
<comment type="function">
    <text evidence="10">Part of the ABC transporter complex hrt involved in hemin import. Responsible for the translocation of the substrate across the membrane.</text>
</comment>
<evidence type="ECO:0000256" key="2">
    <source>
        <dbReference type="ARBA" id="ARBA00008697"/>
    </source>
</evidence>
<dbReference type="PANTHER" id="PTHR43738">
    <property type="entry name" value="ABC TRANSPORTER, MEMBRANE PROTEIN"/>
    <property type="match status" value="1"/>
</dbReference>
<keyword evidence="8 11" id="KW-1133">Transmembrane helix</keyword>
<comment type="caution">
    <text evidence="14">The sequence shown here is derived from an EMBL/GenBank/DDBJ whole genome shotgun (WGS) entry which is preliminary data.</text>
</comment>
<dbReference type="GO" id="GO:0005886">
    <property type="term" value="C:plasma membrane"/>
    <property type="evidence" value="ECO:0007669"/>
    <property type="project" value="UniProtKB-SubCell"/>
</dbReference>
<dbReference type="InterPro" id="IPR051125">
    <property type="entry name" value="ABC-4/HrtB_transporter"/>
</dbReference>
<reference evidence="14" key="1">
    <citation type="submission" date="2009-07" db="EMBL/GenBank/DDBJ databases">
        <authorList>
            <consortium name="US DOE Joint Genome Institute (JGI-PGF)"/>
            <person name="Lucas S."/>
            <person name="Copeland A."/>
            <person name="Lapidus A."/>
            <person name="Glavina del Rio T."/>
            <person name="Tice H."/>
            <person name="Bruce D."/>
            <person name="Goodwin L."/>
            <person name="Pitluck S."/>
            <person name="Larimer F."/>
            <person name="Land M.L."/>
            <person name="Mouttaki H."/>
            <person name="He Z."/>
            <person name="Zhou J."/>
            <person name="Hemme C.L."/>
        </authorList>
    </citation>
    <scope>NUCLEOTIDE SEQUENCE [LARGE SCALE GENOMIC DNA]</scope>
    <source>
        <strain evidence="14">DSM 2782</strain>
    </source>
</reference>
<proteinExistence type="inferred from homology"/>
<dbReference type="STRING" id="588581.Cpap_2767"/>
<feature type="domain" description="ABC3 transporter permease C-terminal" evidence="12">
    <location>
        <begin position="242"/>
        <end position="350"/>
    </location>
</feature>
<keyword evidence="5" id="KW-0813">Transport</keyword>
<name>F1TBQ9_9FIRM</name>
<comment type="subcellular location">
    <subcellularLocation>
        <location evidence="1">Cell membrane</location>
        <topology evidence="1">Multi-pass membrane protein</topology>
    </subcellularLocation>
</comment>
<protein>
    <recommendedName>
        <fullName evidence="4">Putative hemin transport system permease protein HrtB</fullName>
    </recommendedName>
</protein>
<sequence>MQLAWKEMKHYKKNYILIECTIILMIFMVIFLSGLTNGLGRAVSAAIENSNADFFAISEDAQNVIAASSLTQKQVNELIKHKSGAVSPLNIQRAYVKQKNSTEKLDITYLAIDTGSFLSPEVTDGAKLSSGEHEIVLNDTYKEDGISVGDVVEDTASGIQLTVVGFTKGAFYGHVSAGYISFDTFNNIRKSSNPNYVLAYNVVAIQGQAQGGLNVSGVNIVNKDTIVNNLPGYEAEQTTIQMIIWVLIVITGAILGVFFYILTIQKQKQFGVMKAIGMKTKQIAGVLISQIMALSVTGVIFGTLLAYGLSKVLPSNMPFFFQGKDALVISMAFVAISVFGGILSIFRVGQVDPIITIGGNEQ</sequence>
<evidence type="ECO:0000259" key="13">
    <source>
        <dbReference type="Pfam" id="PF12704"/>
    </source>
</evidence>
<keyword evidence="9 11" id="KW-0472">Membrane</keyword>
<dbReference type="AlphaFoldDB" id="F1TBQ9"/>
<evidence type="ECO:0000256" key="10">
    <source>
        <dbReference type="ARBA" id="ARBA00024973"/>
    </source>
</evidence>
<evidence type="ECO:0000256" key="6">
    <source>
        <dbReference type="ARBA" id="ARBA00022475"/>
    </source>
</evidence>
<dbReference type="Pfam" id="PF02687">
    <property type="entry name" value="FtsX"/>
    <property type="match status" value="1"/>
</dbReference>
<keyword evidence="15" id="KW-1185">Reference proteome</keyword>
<evidence type="ECO:0000256" key="11">
    <source>
        <dbReference type="SAM" id="Phobius"/>
    </source>
</evidence>
<dbReference type="PANTHER" id="PTHR43738:SF1">
    <property type="entry name" value="HEMIN TRANSPORT SYSTEM PERMEASE PROTEIN HRTB-RELATED"/>
    <property type="match status" value="1"/>
</dbReference>
<evidence type="ECO:0000313" key="14">
    <source>
        <dbReference type="EMBL" id="EGD48080.1"/>
    </source>
</evidence>